<dbReference type="OrthoDB" id="9788270at2"/>
<sequence length="235" mass="25146">MKDILFVTATVKEMKAALGGVCELPDLRQGVAVPFDFSGQSGLLLVTGIGIINSSFALGQTLAKYEIGIVVLAGIAGTFNPDRFPVGSACIVKTEIWPEYGLKNGKEIDPKGLGFSLAEINGIQIWDRIELNCGNSFRKSVLDRFAKLPEAVSLTVSGVTATEDEALRLKTEFKADIENMEGFATAYGCALSGVPVCQVRTVSNLVGSRDRKDWDLKGALAELGRICSPLVKKTS</sequence>
<keyword evidence="1 4" id="KW-0378">Hydrolase</keyword>
<comment type="similarity">
    <text evidence="1">Belongs to the PNP/UDP phosphorylase family. Futalosine hydrolase subfamily.</text>
</comment>
<dbReference type="PANTHER" id="PTHR46832:SF2">
    <property type="entry name" value="FUTALOSINE HYDROLASE"/>
    <property type="match status" value="1"/>
</dbReference>
<evidence type="ECO:0000313" key="4">
    <source>
        <dbReference type="EMBL" id="SMF01947.1"/>
    </source>
</evidence>
<evidence type="ECO:0000313" key="5">
    <source>
        <dbReference type="Proteomes" id="UP000192906"/>
    </source>
</evidence>
<gene>
    <name evidence="1" type="primary">mqnB</name>
    <name evidence="4" type="ORF">SAMN06295933_1168</name>
</gene>
<dbReference type="NCBIfam" id="TIGR03664">
    <property type="entry name" value="fut_nucase"/>
    <property type="match status" value="1"/>
</dbReference>
<comment type="pathway">
    <text evidence="1">Quinol/quinone metabolism; menaquinone biosynthesis.</text>
</comment>
<dbReference type="Pfam" id="PF01048">
    <property type="entry name" value="PNP_UDP_1"/>
    <property type="match status" value="1"/>
</dbReference>
<name>A0A1X7CRY4_9BACT</name>
<accession>A0A1X7CRY4</accession>
<dbReference type="PANTHER" id="PTHR46832">
    <property type="entry name" value="5'-METHYLTHIOADENOSINE/S-ADENOSYLHOMOCYSTEINE NUCLEOSIDASE"/>
    <property type="match status" value="1"/>
</dbReference>
<dbReference type="GO" id="GO:0009234">
    <property type="term" value="P:menaquinone biosynthetic process"/>
    <property type="evidence" value="ECO:0007669"/>
    <property type="project" value="UniProtKB-UniRule"/>
</dbReference>
<protein>
    <recommendedName>
        <fullName evidence="1 2">Futalosine hydrolase</fullName>
        <shortName evidence="1">FL hydrolase</shortName>
        <ecNumber evidence="1 2">3.2.2.26</ecNumber>
    </recommendedName>
    <alternativeName>
        <fullName evidence="1">Futalosine nucleosidase</fullName>
    </alternativeName>
    <alternativeName>
        <fullName evidence="1">Menaquinone biosynthetic enzyme MqnB</fullName>
    </alternativeName>
</protein>
<dbReference type="SUPFAM" id="SSF53167">
    <property type="entry name" value="Purine and uridine phosphorylases"/>
    <property type="match status" value="1"/>
</dbReference>
<dbReference type="InterPro" id="IPR000845">
    <property type="entry name" value="Nucleoside_phosphorylase_d"/>
</dbReference>
<evidence type="ECO:0000259" key="3">
    <source>
        <dbReference type="Pfam" id="PF01048"/>
    </source>
</evidence>
<dbReference type="GO" id="GO:0008782">
    <property type="term" value="F:adenosylhomocysteine nucleosidase activity"/>
    <property type="evidence" value="ECO:0007669"/>
    <property type="project" value="TreeGrafter"/>
</dbReference>
<dbReference type="Gene3D" id="3.40.50.1580">
    <property type="entry name" value="Nucleoside phosphorylase domain"/>
    <property type="match status" value="1"/>
</dbReference>
<dbReference type="HAMAP" id="MF_00991">
    <property type="entry name" value="MqnB"/>
    <property type="match status" value="1"/>
</dbReference>
<proteinExistence type="inferred from homology"/>
<dbReference type="GO" id="GO:0005829">
    <property type="term" value="C:cytosol"/>
    <property type="evidence" value="ECO:0007669"/>
    <property type="project" value="TreeGrafter"/>
</dbReference>
<dbReference type="AlphaFoldDB" id="A0A1X7CRY4"/>
<dbReference type="EMBL" id="FWZU01000002">
    <property type="protein sequence ID" value="SMF01947.1"/>
    <property type="molecule type" value="Genomic_DNA"/>
</dbReference>
<reference evidence="5" key="1">
    <citation type="submission" date="2017-04" db="EMBL/GenBank/DDBJ databases">
        <authorList>
            <person name="Varghese N."/>
            <person name="Submissions S."/>
        </authorList>
    </citation>
    <scope>NUCLEOTIDE SEQUENCE [LARGE SCALE GENOMIC DNA]</scope>
    <source>
        <strain evidence="5">K3S</strain>
    </source>
</reference>
<keyword evidence="5" id="KW-1185">Reference proteome</keyword>
<dbReference type="STRING" id="1519643.SAMN06295933_1168"/>
<dbReference type="GO" id="GO:0009116">
    <property type="term" value="P:nucleoside metabolic process"/>
    <property type="evidence" value="ECO:0007669"/>
    <property type="project" value="InterPro"/>
</dbReference>
<comment type="catalytic activity">
    <reaction evidence="1">
        <text>futalosine + H2O = dehypoxanthine futalosine + hypoxanthine</text>
        <dbReference type="Rhea" id="RHEA:25904"/>
        <dbReference type="ChEBI" id="CHEBI:15377"/>
        <dbReference type="ChEBI" id="CHEBI:17368"/>
        <dbReference type="ChEBI" id="CHEBI:58863"/>
        <dbReference type="ChEBI" id="CHEBI:58864"/>
        <dbReference type="EC" id="3.2.2.26"/>
    </reaction>
</comment>
<evidence type="ECO:0000256" key="2">
    <source>
        <dbReference type="NCBIfam" id="TIGR03664"/>
    </source>
</evidence>
<dbReference type="InterPro" id="IPR035994">
    <property type="entry name" value="Nucleoside_phosphorylase_sf"/>
</dbReference>
<dbReference type="UniPathway" id="UPA00079"/>
<dbReference type="RefSeq" id="WP_085099713.1">
    <property type="nucleotide sequence ID" value="NZ_FWZU01000002.1"/>
</dbReference>
<keyword evidence="1" id="KW-0474">Menaquinone biosynthesis</keyword>
<comment type="function">
    <text evidence="1">Catalyzes the hydrolysis of futalosine (FL) to dehypoxanthine futalosine (DHFL) and hypoxanthine, a step in the biosynthesis of menaquinone (MK, vitamin K2).</text>
</comment>
<organism evidence="4 5">
    <name type="scientific">Desulfovibrio gilichinskyi</name>
    <dbReference type="NCBI Taxonomy" id="1519643"/>
    <lineage>
        <taxon>Bacteria</taxon>
        <taxon>Pseudomonadati</taxon>
        <taxon>Thermodesulfobacteriota</taxon>
        <taxon>Desulfovibrionia</taxon>
        <taxon>Desulfovibrionales</taxon>
        <taxon>Desulfovibrionaceae</taxon>
        <taxon>Desulfovibrio</taxon>
    </lineage>
</organism>
<dbReference type="EC" id="3.2.2.26" evidence="1 2"/>
<dbReference type="GO" id="GO:0019284">
    <property type="term" value="P:L-methionine salvage from S-adenosylmethionine"/>
    <property type="evidence" value="ECO:0007669"/>
    <property type="project" value="TreeGrafter"/>
</dbReference>
<dbReference type="InterPro" id="IPR019963">
    <property type="entry name" value="FL_hydrolase_MqnB"/>
</dbReference>
<dbReference type="GO" id="GO:0008930">
    <property type="term" value="F:methylthioadenosine nucleosidase activity"/>
    <property type="evidence" value="ECO:0007669"/>
    <property type="project" value="TreeGrafter"/>
</dbReference>
<dbReference type="Proteomes" id="UP000192906">
    <property type="component" value="Unassembled WGS sequence"/>
</dbReference>
<feature type="domain" description="Nucleoside phosphorylase" evidence="3">
    <location>
        <begin position="35"/>
        <end position="215"/>
    </location>
</feature>
<evidence type="ECO:0000256" key="1">
    <source>
        <dbReference type="HAMAP-Rule" id="MF_00991"/>
    </source>
</evidence>